<proteinExistence type="predicted"/>
<evidence type="ECO:0000313" key="1">
    <source>
        <dbReference type="EMBL" id="GAI68668.1"/>
    </source>
</evidence>
<dbReference type="EMBL" id="BARW01004978">
    <property type="protein sequence ID" value="GAI68668.1"/>
    <property type="molecule type" value="Genomic_DNA"/>
</dbReference>
<name>X1QK98_9ZZZZ</name>
<protein>
    <submittedName>
        <fullName evidence="1">Uncharacterized protein</fullName>
    </submittedName>
</protein>
<comment type="caution">
    <text evidence="1">The sequence shown here is derived from an EMBL/GenBank/DDBJ whole genome shotgun (WGS) entry which is preliminary data.</text>
</comment>
<sequence>FDLMVSPELNKKLQDERYLLDIMEKNDFEALAKKLKLLDTIPDEAYKAFSEGRKVEVKVFDGAD</sequence>
<gene>
    <name evidence="1" type="ORF">S12H4_11203</name>
</gene>
<reference evidence="1" key="1">
    <citation type="journal article" date="2014" name="Front. Microbiol.">
        <title>High frequency of phylogenetically diverse reductive dehalogenase-homologous genes in deep subseafloor sedimentary metagenomes.</title>
        <authorList>
            <person name="Kawai M."/>
            <person name="Futagami T."/>
            <person name="Toyoda A."/>
            <person name="Takaki Y."/>
            <person name="Nishi S."/>
            <person name="Hori S."/>
            <person name="Arai W."/>
            <person name="Tsubouchi T."/>
            <person name="Morono Y."/>
            <person name="Uchiyama I."/>
            <person name="Ito T."/>
            <person name="Fujiyama A."/>
            <person name="Inagaki F."/>
            <person name="Takami H."/>
        </authorList>
    </citation>
    <scope>NUCLEOTIDE SEQUENCE</scope>
    <source>
        <strain evidence="1">Expedition CK06-06</strain>
    </source>
</reference>
<dbReference type="AlphaFoldDB" id="X1QK98"/>
<feature type="non-terminal residue" evidence="1">
    <location>
        <position position="1"/>
    </location>
</feature>
<accession>X1QK98</accession>
<organism evidence="1">
    <name type="scientific">marine sediment metagenome</name>
    <dbReference type="NCBI Taxonomy" id="412755"/>
    <lineage>
        <taxon>unclassified sequences</taxon>
        <taxon>metagenomes</taxon>
        <taxon>ecological metagenomes</taxon>
    </lineage>
</organism>